<dbReference type="Pfam" id="PF05569">
    <property type="entry name" value="Peptidase_M56"/>
    <property type="match status" value="1"/>
</dbReference>
<dbReference type="CDD" id="cd07341">
    <property type="entry name" value="M56_BlaR1_MecR1_like"/>
    <property type="match status" value="1"/>
</dbReference>
<evidence type="ECO:0000259" key="1">
    <source>
        <dbReference type="Pfam" id="PF05569"/>
    </source>
</evidence>
<accession>A0ABT0RYQ0</accession>
<comment type="caution">
    <text evidence="2">The sequence shown here is derived from an EMBL/GenBank/DDBJ whole genome shotgun (WGS) entry which is preliminary data.</text>
</comment>
<dbReference type="InterPro" id="IPR008756">
    <property type="entry name" value="Peptidase_M56"/>
</dbReference>
<reference evidence="2" key="1">
    <citation type="submission" date="2022-05" db="EMBL/GenBank/DDBJ databases">
        <authorList>
            <person name="Jo J.-H."/>
            <person name="Im W.-T."/>
        </authorList>
    </citation>
    <scope>NUCLEOTIDE SEQUENCE</scope>
    <source>
        <strain evidence="2">SE220</strain>
    </source>
</reference>
<sequence length="521" mass="57248">MIDWLSDTLLATSLLMGFVLLIREPVRREFGPAVAYALWLVPTLRLLMPPLTWTVERAVSASLAPAATYSAPPSIAGPVVPSLVDQLGGWDVLALSTWLVGASAMLVCGAIVYRSQRRQVLRDSVQVACLGDIRIVRSAAVRGPMAFGILDRVIALPVDFDDRYEPQERRLAFDHELSHHRSGDVLINHLAFVLLCLQWFNPLAWLSHSAFRFDQEAACDARVLDKISRLNRATYAQAIAKAASGRALLFAAALDRPSTLQKRVRSMLTSPSSRRRAAGKTLIALTAATALPLTASWATLYVEVPAGAPPAAASKVLQTGMRVPNTPRALASAAAVTAVDDKSVRENQDGTVTLAGGVKLDKGSTAFFANDDVLINGKVKRLQELSPAERSQIRKAILDSQRELARERAELPKELAELRQEADRARSGELKRELMQDQEDRRRDLAEIDSVAAELRAHGEDPEKRKAEILSAIREAESIDVDKEIREAIEAADPDKIAAELRTAEEQMTRMLTTLDRLDRR</sequence>
<evidence type="ECO:0000313" key="2">
    <source>
        <dbReference type="EMBL" id="MCL6728739.1"/>
    </source>
</evidence>
<dbReference type="RefSeq" id="WP_249830242.1">
    <property type="nucleotide sequence ID" value="NZ_JAMGBE010000001.1"/>
</dbReference>
<evidence type="ECO:0000313" key="3">
    <source>
        <dbReference type="Proteomes" id="UP001165342"/>
    </source>
</evidence>
<feature type="domain" description="Peptidase M56" evidence="1">
    <location>
        <begin position="8"/>
        <end position="264"/>
    </location>
</feature>
<organism evidence="2 3">
    <name type="scientific">Sphingomonas hankyongi</name>
    <dbReference type="NCBI Taxonomy" id="2908209"/>
    <lineage>
        <taxon>Bacteria</taxon>
        <taxon>Pseudomonadati</taxon>
        <taxon>Pseudomonadota</taxon>
        <taxon>Alphaproteobacteria</taxon>
        <taxon>Sphingomonadales</taxon>
        <taxon>Sphingomonadaceae</taxon>
        <taxon>Sphingomonas</taxon>
    </lineage>
</organism>
<dbReference type="Proteomes" id="UP001165342">
    <property type="component" value="Unassembled WGS sequence"/>
</dbReference>
<proteinExistence type="predicted"/>
<dbReference type="PANTHER" id="PTHR34978">
    <property type="entry name" value="POSSIBLE SENSOR-TRANSDUCER PROTEIN BLAR"/>
    <property type="match status" value="1"/>
</dbReference>
<protein>
    <recommendedName>
        <fullName evidence="1">Peptidase M56 domain-containing protein</fullName>
    </recommendedName>
</protein>
<dbReference type="EMBL" id="JAMGBE010000001">
    <property type="protein sequence ID" value="MCL6728739.1"/>
    <property type="molecule type" value="Genomic_DNA"/>
</dbReference>
<keyword evidence="3" id="KW-1185">Reference proteome</keyword>
<name>A0ABT0RYQ0_9SPHN</name>
<gene>
    <name evidence="2" type="ORF">LZ538_01550</name>
</gene>
<dbReference type="PANTHER" id="PTHR34978:SF3">
    <property type="entry name" value="SLR0241 PROTEIN"/>
    <property type="match status" value="1"/>
</dbReference>
<dbReference type="InterPro" id="IPR052173">
    <property type="entry name" value="Beta-lactam_resp_regulator"/>
</dbReference>